<comment type="subunit">
    <text evidence="8">Homodimer.</text>
</comment>
<dbReference type="GO" id="GO:0043565">
    <property type="term" value="F:sequence-specific DNA binding"/>
    <property type="evidence" value="ECO:0007669"/>
    <property type="project" value="UniProtKB-UniRule"/>
</dbReference>
<proteinExistence type="inferred from homology"/>
<organism evidence="9 10">
    <name type="scientific">Vibrio cholerae</name>
    <dbReference type="NCBI Taxonomy" id="666"/>
    <lineage>
        <taxon>Bacteria</taxon>
        <taxon>Pseudomonadati</taxon>
        <taxon>Pseudomonadota</taxon>
        <taxon>Gammaproteobacteria</taxon>
        <taxon>Vibrionales</taxon>
        <taxon>Vibrionaceae</taxon>
        <taxon>Vibrio</taxon>
    </lineage>
</organism>
<dbReference type="InterPro" id="IPR000831">
    <property type="entry name" value="Trp_repress"/>
</dbReference>
<keyword evidence="3 8" id="KW-0963">Cytoplasm</keyword>
<evidence type="ECO:0000256" key="2">
    <source>
        <dbReference type="ARBA" id="ARBA00007027"/>
    </source>
</evidence>
<evidence type="ECO:0000256" key="1">
    <source>
        <dbReference type="ARBA" id="ARBA00004496"/>
    </source>
</evidence>
<name>A0A5C9QZP5_VIBCL</name>
<evidence type="ECO:0000256" key="5">
    <source>
        <dbReference type="ARBA" id="ARBA00023015"/>
    </source>
</evidence>
<evidence type="ECO:0000256" key="3">
    <source>
        <dbReference type="ARBA" id="ARBA00022490"/>
    </source>
</evidence>
<dbReference type="Gene3D" id="1.10.1270.10">
    <property type="entry name" value="TrpR-like"/>
    <property type="match status" value="1"/>
</dbReference>
<dbReference type="InterPro" id="IPR013335">
    <property type="entry name" value="Trp_repress_bac"/>
</dbReference>
<gene>
    <name evidence="8 9" type="primary">trpR</name>
    <name evidence="9" type="ORF">FXE67_00460</name>
</gene>
<dbReference type="HAMAP" id="MF_00475">
    <property type="entry name" value="Trp_repressor"/>
    <property type="match status" value="1"/>
</dbReference>
<evidence type="ECO:0000313" key="10">
    <source>
        <dbReference type="Proteomes" id="UP000323583"/>
    </source>
</evidence>
<accession>A0A5C9QZP5</accession>
<dbReference type="GO" id="GO:0005737">
    <property type="term" value="C:cytoplasm"/>
    <property type="evidence" value="ECO:0007669"/>
    <property type="project" value="UniProtKB-SubCell"/>
</dbReference>
<dbReference type="SUPFAM" id="SSF48295">
    <property type="entry name" value="TrpR-like"/>
    <property type="match status" value="1"/>
</dbReference>
<keyword evidence="6 8" id="KW-0238">DNA-binding</keyword>
<dbReference type="Pfam" id="PF01371">
    <property type="entry name" value="Trp_repressor"/>
    <property type="match status" value="1"/>
</dbReference>
<evidence type="ECO:0000313" key="9">
    <source>
        <dbReference type="EMBL" id="TXY94568.1"/>
    </source>
</evidence>
<evidence type="ECO:0000256" key="6">
    <source>
        <dbReference type="ARBA" id="ARBA00023125"/>
    </source>
</evidence>
<dbReference type="InterPro" id="IPR038116">
    <property type="entry name" value="TrpR-like_sf"/>
</dbReference>
<protein>
    <recommendedName>
        <fullName evidence="8">Trp operon repressor homolog</fullName>
    </recommendedName>
</protein>
<dbReference type="GO" id="GO:0003700">
    <property type="term" value="F:DNA-binding transcription factor activity"/>
    <property type="evidence" value="ECO:0007669"/>
    <property type="project" value="UniProtKB-UniRule"/>
</dbReference>
<keyword evidence="5 8" id="KW-0805">Transcription regulation</keyword>
<dbReference type="PANTHER" id="PTHR38025:SF1">
    <property type="entry name" value="TRP OPERON REPRESSOR"/>
    <property type="match status" value="1"/>
</dbReference>
<comment type="similarity">
    <text evidence="2 8">Belongs to the TrpR family.</text>
</comment>
<dbReference type="InterPro" id="IPR010921">
    <property type="entry name" value="Trp_repressor/repl_initiator"/>
</dbReference>
<sequence length="118" mass="13390">MLHYNKLVYHLTSTNIVKTPDYSEWQQILDLVKQAVRQEQHEMLLTMLMTPDEREALVARVNIVNELLDGELSQRQISQMLGVGIATITRGSNELKSRSEDEKAALAQLLMQPPSSEA</sequence>
<reference evidence="9 10" key="1">
    <citation type="submission" date="2019-06" db="EMBL/GenBank/DDBJ databases">
        <title>Vibrio cholerae phylogeny based on whole-genome sequencing reveals genetic diversity and population strucutre.</title>
        <authorList>
            <person name="Zhiqiu Y."/>
            <person name="Bin L."/>
            <person name="Lingyan J."/>
        </authorList>
    </citation>
    <scope>NUCLEOTIDE SEQUENCE [LARGE SCALE GENOMIC DNA]</scope>
    <source>
        <strain evidence="9 10">N2768</strain>
    </source>
</reference>
<keyword evidence="7 8" id="KW-0804">Transcription</keyword>
<keyword evidence="4 8" id="KW-0678">Repressor</keyword>
<comment type="function">
    <text evidence="8">This protein is an aporepressor. When complexed with L-tryptophan it binds the operator region of the trp operon and prevents the initiation of transcription.</text>
</comment>
<dbReference type="Proteomes" id="UP000323583">
    <property type="component" value="Unassembled WGS sequence"/>
</dbReference>
<dbReference type="EMBL" id="VSGZ01000002">
    <property type="protein sequence ID" value="TXY94568.1"/>
    <property type="molecule type" value="Genomic_DNA"/>
</dbReference>
<evidence type="ECO:0000256" key="7">
    <source>
        <dbReference type="ARBA" id="ARBA00023163"/>
    </source>
</evidence>
<feature type="DNA-binding region" evidence="8">
    <location>
        <begin position="74"/>
        <end position="97"/>
    </location>
</feature>
<comment type="subcellular location">
    <subcellularLocation>
        <location evidence="1 8">Cytoplasm</location>
    </subcellularLocation>
</comment>
<dbReference type="FunFam" id="1.10.1270.10:FF:000001">
    <property type="entry name" value="Trp operon repressor"/>
    <property type="match status" value="1"/>
</dbReference>
<dbReference type="GO" id="GO:0045892">
    <property type="term" value="P:negative regulation of DNA-templated transcription"/>
    <property type="evidence" value="ECO:0007669"/>
    <property type="project" value="UniProtKB-UniRule"/>
</dbReference>
<dbReference type="AlphaFoldDB" id="A0A5C9QZP5"/>
<evidence type="ECO:0000256" key="8">
    <source>
        <dbReference type="HAMAP-Rule" id="MF_00475"/>
    </source>
</evidence>
<dbReference type="NCBIfam" id="TIGR01321">
    <property type="entry name" value="TrpR"/>
    <property type="match status" value="1"/>
</dbReference>
<evidence type="ECO:0000256" key="4">
    <source>
        <dbReference type="ARBA" id="ARBA00022491"/>
    </source>
</evidence>
<dbReference type="PANTHER" id="PTHR38025">
    <property type="entry name" value="TRP OPERON REPRESSOR"/>
    <property type="match status" value="1"/>
</dbReference>
<comment type="caution">
    <text evidence="9">The sequence shown here is derived from an EMBL/GenBank/DDBJ whole genome shotgun (WGS) entry which is preliminary data.</text>
</comment>